<feature type="transmembrane region" description="Helical" evidence="4">
    <location>
        <begin position="23"/>
        <end position="41"/>
    </location>
</feature>
<keyword evidence="1 3" id="KW-0807">Transducer</keyword>
<dbReference type="PRINTS" id="PR00260">
    <property type="entry name" value="CHEMTRNSDUCR"/>
</dbReference>
<dbReference type="EMBL" id="LODL01000007">
    <property type="protein sequence ID" value="KXB32219.1"/>
    <property type="molecule type" value="Genomic_DNA"/>
</dbReference>
<evidence type="ECO:0000259" key="6">
    <source>
        <dbReference type="PROSITE" id="PS50885"/>
    </source>
</evidence>
<dbReference type="GO" id="GO:0006935">
    <property type="term" value="P:chemotaxis"/>
    <property type="evidence" value="ECO:0007669"/>
    <property type="project" value="InterPro"/>
</dbReference>
<dbReference type="Pfam" id="PF00672">
    <property type="entry name" value="HAMP"/>
    <property type="match status" value="1"/>
</dbReference>
<dbReference type="CDD" id="cd11386">
    <property type="entry name" value="MCP_signal"/>
    <property type="match status" value="1"/>
</dbReference>
<dbReference type="STRING" id="281362.AT959_03955"/>
<evidence type="ECO:0000256" key="1">
    <source>
        <dbReference type="ARBA" id="ARBA00023224"/>
    </source>
</evidence>
<evidence type="ECO:0000259" key="5">
    <source>
        <dbReference type="PROSITE" id="PS50111"/>
    </source>
</evidence>
<proteinExistence type="inferred from homology"/>
<evidence type="ECO:0000313" key="7">
    <source>
        <dbReference type="EMBL" id="KXB32219.1"/>
    </source>
</evidence>
<keyword evidence="4" id="KW-1133">Transmembrane helix</keyword>
<dbReference type="GO" id="GO:0004888">
    <property type="term" value="F:transmembrane signaling receptor activity"/>
    <property type="evidence" value="ECO:0007669"/>
    <property type="project" value="InterPro"/>
</dbReference>
<dbReference type="PROSITE" id="PS50111">
    <property type="entry name" value="CHEMOTAXIS_TRANSDUC_2"/>
    <property type="match status" value="1"/>
</dbReference>
<comment type="caution">
    <text evidence="7">The sequence shown here is derived from an EMBL/GenBank/DDBJ whole genome shotgun (WGS) entry which is preliminary data.</text>
</comment>
<evidence type="ECO:0000256" key="3">
    <source>
        <dbReference type="PROSITE-ProRule" id="PRU00284"/>
    </source>
</evidence>
<feature type="transmembrane region" description="Helical" evidence="4">
    <location>
        <begin position="72"/>
        <end position="93"/>
    </location>
</feature>
<dbReference type="SMART" id="SM00283">
    <property type="entry name" value="MA"/>
    <property type="match status" value="1"/>
</dbReference>
<dbReference type="PANTHER" id="PTHR32089:SF112">
    <property type="entry name" value="LYSOZYME-LIKE PROTEIN-RELATED"/>
    <property type="match status" value="1"/>
</dbReference>
<gene>
    <name evidence="7" type="ORF">AT959_03955</name>
</gene>
<protein>
    <submittedName>
        <fullName evidence="7">Chemotaxis protein</fullName>
    </submittedName>
</protein>
<keyword evidence="8" id="KW-1185">Reference proteome</keyword>
<dbReference type="InterPro" id="IPR004089">
    <property type="entry name" value="MCPsignal_dom"/>
</dbReference>
<dbReference type="Pfam" id="PF00015">
    <property type="entry name" value="MCPsignal"/>
    <property type="match status" value="1"/>
</dbReference>
<keyword evidence="4" id="KW-0472">Membrane</keyword>
<dbReference type="SUPFAM" id="SSF58104">
    <property type="entry name" value="Methyl-accepting chemotaxis protein (MCP) signaling domain"/>
    <property type="match status" value="1"/>
</dbReference>
<dbReference type="RefSeq" id="WP_066880813.1">
    <property type="nucleotide sequence ID" value="NZ_LODL01000007.1"/>
</dbReference>
<dbReference type="PROSITE" id="PS50885">
    <property type="entry name" value="HAMP"/>
    <property type="match status" value="1"/>
</dbReference>
<feature type="domain" description="Methyl-accepting transducer" evidence="5">
    <location>
        <begin position="154"/>
        <end position="390"/>
    </location>
</feature>
<evidence type="ECO:0000256" key="2">
    <source>
        <dbReference type="ARBA" id="ARBA00029447"/>
    </source>
</evidence>
<dbReference type="CDD" id="cd06225">
    <property type="entry name" value="HAMP"/>
    <property type="match status" value="1"/>
</dbReference>
<dbReference type="GO" id="GO:0016020">
    <property type="term" value="C:membrane"/>
    <property type="evidence" value="ECO:0007669"/>
    <property type="project" value="InterPro"/>
</dbReference>
<dbReference type="InterPro" id="IPR004090">
    <property type="entry name" value="Chemotax_Me-accpt_rcpt"/>
</dbReference>
<dbReference type="SMART" id="SM00304">
    <property type="entry name" value="HAMP"/>
    <property type="match status" value="2"/>
</dbReference>
<comment type="similarity">
    <text evidence="2">Belongs to the methyl-accepting chemotaxis (MCP) protein family.</text>
</comment>
<dbReference type="AlphaFoldDB" id="A0A133XMR5"/>
<dbReference type="GO" id="GO:0007165">
    <property type="term" value="P:signal transduction"/>
    <property type="evidence" value="ECO:0007669"/>
    <property type="project" value="UniProtKB-KW"/>
</dbReference>
<dbReference type="Gene3D" id="1.10.287.950">
    <property type="entry name" value="Methyl-accepting chemotaxis protein"/>
    <property type="match status" value="1"/>
</dbReference>
<accession>A0A133XMR5</accession>
<reference evidence="7 8" key="1">
    <citation type="submission" date="2015-12" db="EMBL/GenBank/DDBJ databases">
        <title>Nitrous oxide reduction kinetics distinguish bacteria harboring typical versus atypical NosZ.</title>
        <authorList>
            <person name="Yoon S."/>
            <person name="Nissen S."/>
            <person name="Park D."/>
            <person name="Sanford R.A."/>
            <person name="Loeffler F.E."/>
        </authorList>
    </citation>
    <scope>NUCLEOTIDE SEQUENCE [LARGE SCALE GENOMIC DNA]</scope>
    <source>
        <strain evidence="7 8">ATCC BAA-841</strain>
    </source>
</reference>
<evidence type="ECO:0000256" key="4">
    <source>
        <dbReference type="SAM" id="Phobius"/>
    </source>
</evidence>
<keyword evidence="4" id="KW-0812">Transmembrane</keyword>
<sequence length="598" mass="66732">METLRRLYEWNERTFWNSLTKKLMSFLILFFVDLAYLAIYLHQKGLVADELARGGVNTEVLQRISEGMDSGLTLMIGMTVFALLWNVLQILYIRHLILRPIKLISTIFDEIARGEGDFSRNLPTITHDELRGLAESYNRFADKMREIINEVRKMSVNIAREAVLVKKTVASTAQRATQQGEIANAVFGASTEAIQAIHEVSASAELISQSTESNLETARASLGEMFDIVSKVQTVSDKLSAFNDTVGHLAQRSDSIRKIAGLIKEIADQTNLLALNAAIEAARAGEMGRGFAVVADEVRKLAERVNVATQEINDNIGGMISLVRETQDENEVINTDIQQTRQVVERSSAEFKRMVSNFEHTGDQLNQIASAMEELTATNGQVHEAVSQVYTLSNEVSGSMQSSETSTQTLSRATESVQELVSRFKIGRGSFDFNVDQARKMLLRLQDTMQEMSKRGIDIWDQRYRPIPNTNPQKFEVSYAAAFEREIQPLAEEALGQLRGGVYALMVDTQGYGAIHNLKYSKPLTGDYQADLVGNRTRRIWDDPTGQRAAKNTRPLLLQTYARDTGEVLSEINLPIIVDGRHWGGLRVGCESSVLLDS</sequence>
<organism evidence="7 8">
    <name type="scientific">Dechloromonas denitrificans</name>
    <dbReference type="NCBI Taxonomy" id="281362"/>
    <lineage>
        <taxon>Bacteria</taxon>
        <taxon>Pseudomonadati</taxon>
        <taxon>Pseudomonadota</taxon>
        <taxon>Betaproteobacteria</taxon>
        <taxon>Rhodocyclales</taxon>
        <taxon>Azonexaceae</taxon>
        <taxon>Dechloromonas</taxon>
    </lineage>
</organism>
<evidence type="ECO:0000313" key="8">
    <source>
        <dbReference type="Proteomes" id="UP000070186"/>
    </source>
</evidence>
<dbReference type="InterPro" id="IPR003660">
    <property type="entry name" value="HAMP_dom"/>
</dbReference>
<dbReference type="PANTHER" id="PTHR32089">
    <property type="entry name" value="METHYL-ACCEPTING CHEMOTAXIS PROTEIN MCPB"/>
    <property type="match status" value="1"/>
</dbReference>
<dbReference type="Proteomes" id="UP000070186">
    <property type="component" value="Unassembled WGS sequence"/>
</dbReference>
<feature type="domain" description="HAMP" evidence="6">
    <location>
        <begin position="95"/>
        <end position="149"/>
    </location>
</feature>
<name>A0A133XMR5_9RHOO</name>